<gene>
    <name evidence="1" type="primary">Caln1</name>
    <name evidence="1" type="ORF">SNEC2469_LOCUS2291</name>
</gene>
<sequence length="135" mass="14639">MGRQDFAFLVSWSPNLLLNFLSEILGHCHSPHSIVRDAALWTLNQLVLSAAQQQNASSSLTCLHLAPLISMSCQLGAAETTKLMNPRVDFEAAVSIVLCFCRPQPTAVNPTIEECDLLSGSCNAWVVRTLEASAL</sequence>
<organism evidence="1 2">
    <name type="scientific">Symbiodinium necroappetens</name>
    <dbReference type="NCBI Taxonomy" id="1628268"/>
    <lineage>
        <taxon>Eukaryota</taxon>
        <taxon>Sar</taxon>
        <taxon>Alveolata</taxon>
        <taxon>Dinophyceae</taxon>
        <taxon>Suessiales</taxon>
        <taxon>Symbiodiniaceae</taxon>
        <taxon>Symbiodinium</taxon>
    </lineage>
</organism>
<dbReference type="EMBL" id="CAJNJA010006631">
    <property type="protein sequence ID" value="CAE7213240.1"/>
    <property type="molecule type" value="Genomic_DNA"/>
</dbReference>
<accession>A0A812JXT8</accession>
<evidence type="ECO:0000313" key="1">
    <source>
        <dbReference type="EMBL" id="CAE7213240.1"/>
    </source>
</evidence>
<proteinExistence type="predicted"/>
<dbReference type="Proteomes" id="UP000601435">
    <property type="component" value="Unassembled WGS sequence"/>
</dbReference>
<comment type="caution">
    <text evidence="1">The sequence shown here is derived from an EMBL/GenBank/DDBJ whole genome shotgun (WGS) entry which is preliminary data.</text>
</comment>
<name>A0A812JXT8_9DINO</name>
<protein>
    <submittedName>
        <fullName evidence="1">Caln1 protein</fullName>
    </submittedName>
</protein>
<reference evidence="1" key="1">
    <citation type="submission" date="2021-02" db="EMBL/GenBank/DDBJ databases">
        <authorList>
            <person name="Dougan E. K."/>
            <person name="Rhodes N."/>
            <person name="Thang M."/>
            <person name="Chan C."/>
        </authorList>
    </citation>
    <scope>NUCLEOTIDE SEQUENCE</scope>
</reference>
<evidence type="ECO:0000313" key="2">
    <source>
        <dbReference type="Proteomes" id="UP000601435"/>
    </source>
</evidence>
<keyword evidence="2" id="KW-1185">Reference proteome</keyword>
<dbReference type="AlphaFoldDB" id="A0A812JXT8"/>